<gene>
    <name evidence="3" type="ORF">ISE1_2686</name>
    <name evidence="4" type="ORF">ISE2_4436</name>
</gene>
<name>A0A484UHQ0_9ZZZZ</name>
<dbReference type="InterPro" id="IPR014911">
    <property type="entry name" value="PilS_N"/>
</dbReference>
<evidence type="ECO:0000256" key="1">
    <source>
        <dbReference type="SAM" id="Phobius"/>
    </source>
</evidence>
<keyword evidence="1" id="KW-0812">Transmembrane</keyword>
<evidence type="ECO:0000313" key="4">
    <source>
        <dbReference type="EMBL" id="VFR85992.1"/>
    </source>
</evidence>
<protein>
    <recommendedName>
        <fullName evidence="2">Type 4 secretion system PilS N-terminal domain-containing protein</fullName>
    </recommendedName>
</protein>
<dbReference type="EMBL" id="CAADIM010000018">
    <property type="protein sequence ID" value="VFR81008.1"/>
    <property type="molecule type" value="Genomic_DNA"/>
</dbReference>
<sequence>MTSYLMYLALFAALIGIYYGLQSQGDRQNKQQIFLSDFGSLTLAAKNNRSTDGYTSITLANLQSSKQLPTNMAGYSGGTLTHVYGGTVSLATTQATFTWTFAGVPVEDCPVVRNKIVMNNPNATITACATSGATSLAVTQN</sequence>
<keyword evidence="1" id="KW-1133">Transmembrane helix</keyword>
<evidence type="ECO:0000313" key="3">
    <source>
        <dbReference type="EMBL" id="VFR81008.1"/>
    </source>
</evidence>
<keyword evidence="1" id="KW-0472">Membrane</keyword>
<feature type="transmembrane region" description="Helical" evidence="1">
    <location>
        <begin position="6"/>
        <end position="21"/>
    </location>
</feature>
<dbReference type="Gene3D" id="3.30.1690.10">
    <property type="entry name" value="TcpA-like pilin"/>
    <property type="match status" value="1"/>
</dbReference>
<proteinExistence type="predicted"/>
<accession>A0A484UHQ0</accession>
<dbReference type="EMBL" id="CAADIN010000014">
    <property type="protein sequence ID" value="VFR85992.1"/>
    <property type="molecule type" value="Genomic_DNA"/>
</dbReference>
<dbReference type="Pfam" id="PF08805">
    <property type="entry name" value="PilS"/>
    <property type="match status" value="1"/>
</dbReference>
<dbReference type="InterPro" id="IPR045584">
    <property type="entry name" value="Pilin-like"/>
</dbReference>
<organism evidence="4">
    <name type="scientific">plant metagenome</name>
    <dbReference type="NCBI Taxonomy" id="1297885"/>
    <lineage>
        <taxon>unclassified sequences</taxon>
        <taxon>metagenomes</taxon>
        <taxon>organismal metagenomes</taxon>
    </lineage>
</organism>
<dbReference type="AlphaFoldDB" id="A0A484UHQ0"/>
<feature type="domain" description="Type 4 secretion system PilS N-terminal" evidence="2">
    <location>
        <begin position="48"/>
        <end position="129"/>
    </location>
</feature>
<dbReference type="SUPFAM" id="SSF54523">
    <property type="entry name" value="Pili subunits"/>
    <property type="match status" value="1"/>
</dbReference>
<reference evidence="4" key="1">
    <citation type="submission" date="2019-03" db="EMBL/GenBank/DDBJ databases">
        <authorList>
            <person name="Danneels B."/>
        </authorList>
    </citation>
    <scope>NUCLEOTIDE SEQUENCE</scope>
</reference>
<evidence type="ECO:0000259" key="2">
    <source>
        <dbReference type="Pfam" id="PF08805"/>
    </source>
</evidence>